<keyword evidence="2" id="KW-0472">Membrane</keyword>
<keyword evidence="4" id="KW-1185">Reference proteome</keyword>
<feature type="transmembrane region" description="Helical" evidence="2">
    <location>
        <begin position="372"/>
        <end position="390"/>
    </location>
</feature>
<dbReference type="InterPro" id="IPR010640">
    <property type="entry name" value="Low_temperature_requirement_A"/>
</dbReference>
<protein>
    <submittedName>
        <fullName evidence="3">Low temperature requirement protein LtrA</fullName>
    </submittedName>
</protein>
<feature type="transmembrane region" description="Helical" evidence="2">
    <location>
        <begin position="217"/>
        <end position="234"/>
    </location>
</feature>
<feature type="transmembrane region" description="Helical" evidence="2">
    <location>
        <begin position="346"/>
        <end position="366"/>
    </location>
</feature>
<dbReference type="EMBL" id="JACHGN010000014">
    <property type="protein sequence ID" value="MBB5136498.1"/>
    <property type="molecule type" value="Genomic_DNA"/>
</dbReference>
<dbReference type="RefSeq" id="WP_185053370.1">
    <property type="nucleotide sequence ID" value="NZ_BAABIX010000011.1"/>
</dbReference>
<dbReference type="AlphaFoldDB" id="A0A840PA21"/>
<comment type="caution">
    <text evidence="3">The sequence shown here is derived from an EMBL/GenBank/DDBJ whole genome shotgun (WGS) entry which is preliminary data.</text>
</comment>
<accession>A0A840PA21</accession>
<feature type="transmembrane region" description="Helical" evidence="2">
    <location>
        <begin position="65"/>
        <end position="86"/>
    </location>
</feature>
<proteinExistence type="predicted"/>
<evidence type="ECO:0000313" key="3">
    <source>
        <dbReference type="EMBL" id="MBB5136498.1"/>
    </source>
</evidence>
<dbReference type="PANTHER" id="PTHR36840">
    <property type="entry name" value="BLL5714 PROTEIN"/>
    <property type="match status" value="1"/>
</dbReference>
<feature type="transmembrane region" description="Helical" evidence="2">
    <location>
        <begin position="246"/>
        <end position="266"/>
    </location>
</feature>
<dbReference type="Pfam" id="PF06772">
    <property type="entry name" value="LtrA"/>
    <property type="match status" value="1"/>
</dbReference>
<evidence type="ECO:0000256" key="1">
    <source>
        <dbReference type="SAM" id="MobiDB-lite"/>
    </source>
</evidence>
<feature type="compositionally biased region" description="Low complexity" evidence="1">
    <location>
        <begin position="1"/>
        <end position="11"/>
    </location>
</feature>
<feature type="region of interest" description="Disordered" evidence="1">
    <location>
        <begin position="1"/>
        <end position="25"/>
    </location>
</feature>
<sequence>MSSRETATARRAGWRRAMRPRSSEEEHRAATPLELLFDLCFVVAVAQAAASLHHAESEAHIGSGLIGYVMVFFAIWWAWMNFTWFASAYDTDDVPYRLTTLVIIAGVLIMAAGVPHAFAEKDFTIPTIGYAVMRLGMVALWLRAAAGHPAGRACALKYAGGIALVQAAWLARLALPEQIGVPAFGVLALAELAVPVWAERGTRTDWHAGHIAERYGLLTLIMLGESVLAATLAIQEGVDTGEASAAELLTIGFSGMVIVFAMWWLYFEHPASDILAAGNRVAFPWGYGHFFVFSSIAAVGAGLAVSVDADLHRAHLGPAAVGLVVAVPVAVYLLSVWLVHIRPHRPGPAVTAGFPAAAALALAAAFTPVPLPVIAAILAGLVAVVLAASYRQARG</sequence>
<feature type="transmembrane region" description="Helical" evidence="2">
    <location>
        <begin position="179"/>
        <end position="197"/>
    </location>
</feature>
<dbReference type="Proteomes" id="UP000578449">
    <property type="component" value="Unassembled WGS sequence"/>
</dbReference>
<evidence type="ECO:0000256" key="2">
    <source>
        <dbReference type="SAM" id="Phobius"/>
    </source>
</evidence>
<feature type="transmembrane region" description="Helical" evidence="2">
    <location>
        <begin position="287"/>
        <end position="307"/>
    </location>
</feature>
<name>A0A840PA21_9ACTN</name>
<dbReference type="PANTHER" id="PTHR36840:SF1">
    <property type="entry name" value="BLL5714 PROTEIN"/>
    <property type="match status" value="1"/>
</dbReference>
<keyword evidence="2" id="KW-0812">Transmembrane</keyword>
<evidence type="ECO:0000313" key="4">
    <source>
        <dbReference type="Proteomes" id="UP000578449"/>
    </source>
</evidence>
<feature type="transmembrane region" description="Helical" evidence="2">
    <location>
        <begin position="98"/>
        <end position="117"/>
    </location>
</feature>
<keyword evidence="2" id="KW-1133">Transmembrane helix</keyword>
<organism evidence="3 4">
    <name type="scientific">Thermocatellispora tengchongensis</name>
    <dbReference type="NCBI Taxonomy" id="1073253"/>
    <lineage>
        <taxon>Bacteria</taxon>
        <taxon>Bacillati</taxon>
        <taxon>Actinomycetota</taxon>
        <taxon>Actinomycetes</taxon>
        <taxon>Streptosporangiales</taxon>
        <taxon>Streptosporangiaceae</taxon>
        <taxon>Thermocatellispora</taxon>
    </lineage>
</organism>
<feature type="transmembrane region" description="Helical" evidence="2">
    <location>
        <begin position="123"/>
        <end position="142"/>
    </location>
</feature>
<feature type="transmembrane region" description="Helical" evidence="2">
    <location>
        <begin position="319"/>
        <end position="339"/>
    </location>
</feature>
<gene>
    <name evidence="3" type="ORF">HNP84_006245</name>
</gene>
<reference evidence="3 4" key="1">
    <citation type="submission" date="2020-08" db="EMBL/GenBank/DDBJ databases">
        <title>Genomic Encyclopedia of Type Strains, Phase IV (KMG-IV): sequencing the most valuable type-strain genomes for metagenomic binning, comparative biology and taxonomic classification.</title>
        <authorList>
            <person name="Goeker M."/>
        </authorList>
    </citation>
    <scope>NUCLEOTIDE SEQUENCE [LARGE SCALE GENOMIC DNA]</scope>
    <source>
        <strain evidence="3 4">DSM 45615</strain>
    </source>
</reference>